<dbReference type="OrthoDB" id="42305at2759"/>
<gene>
    <name evidence="3" type="ORF">SEMRO_1399_G269330.1</name>
</gene>
<accession>A0A9N8HSL1</accession>
<dbReference type="EMBL" id="CAICTM010001397">
    <property type="protein sequence ID" value="CAB9523285.1"/>
    <property type="molecule type" value="Genomic_DNA"/>
</dbReference>
<dbReference type="Proteomes" id="UP001153069">
    <property type="component" value="Unassembled WGS sequence"/>
</dbReference>
<sequence length="485" mass="55494">MVTINNNSNNKKISRGSLLRLMLVLLAVTLVLITLLLLDRGRQDGITGNLDGLSVRRYDVKQDINSGGVALLYSKPKRRFQKNRFTLDDFVVNGVNLARYGFESEDEQEDTNQKKAIIHLTSKYNLFDNFDIGDQIQGDEGWWDLVHYHRDLRHKSLIFYMDKVAQKRYMKHVGYPIPKAFSLQYQKELVSNRRLQQNSHHHHHPSHQSQQEEITSVRKLLPPRTSYVVKPTHMSSSSGVWLVRYDPQSQKQSMGYSGKPTSDKFDEKSIAQRVVQDLHDTAADFESWALKHAQPGFVVEERYSGAWDDSNDDSKAAYEFKTFTIWGRVYISYLKRGSGPYVGLAYRNGTMVDCANTNANWTTIPEWLQYDKIVALAEQLGKNKDMFRADIFVGIPASEVGNGNSNKQLRIVVSETEFHPTSAFHDQEILEEAARLWMAGYKMNIYNMAPNTEVPAAFLKKGYLSERDAQKLQPIPEAVALNSDM</sequence>
<feature type="region of interest" description="Disordered" evidence="1">
    <location>
        <begin position="194"/>
        <end position="215"/>
    </location>
</feature>
<evidence type="ECO:0000256" key="2">
    <source>
        <dbReference type="SAM" id="Phobius"/>
    </source>
</evidence>
<organism evidence="3 4">
    <name type="scientific">Seminavis robusta</name>
    <dbReference type="NCBI Taxonomy" id="568900"/>
    <lineage>
        <taxon>Eukaryota</taxon>
        <taxon>Sar</taxon>
        <taxon>Stramenopiles</taxon>
        <taxon>Ochrophyta</taxon>
        <taxon>Bacillariophyta</taxon>
        <taxon>Bacillariophyceae</taxon>
        <taxon>Bacillariophycidae</taxon>
        <taxon>Naviculales</taxon>
        <taxon>Naviculaceae</taxon>
        <taxon>Seminavis</taxon>
    </lineage>
</organism>
<proteinExistence type="predicted"/>
<reference evidence="3" key="1">
    <citation type="submission" date="2020-06" db="EMBL/GenBank/DDBJ databases">
        <authorList>
            <consortium name="Plant Systems Biology data submission"/>
        </authorList>
    </citation>
    <scope>NUCLEOTIDE SEQUENCE</scope>
    <source>
        <strain evidence="3">D6</strain>
    </source>
</reference>
<keyword evidence="2" id="KW-0472">Membrane</keyword>
<name>A0A9N8HSL1_9STRA</name>
<keyword evidence="2" id="KW-1133">Transmembrane helix</keyword>
<feature type="transmembrane region" description="Helical" evidence="2">
    <location>
        <begin position="18"/>
        <end position="38"/>
    </location>
</feature>
<keyword evidence="4" id="KW-1185">Reference proteome</keyword>
<comment type="caution">
    <text evidence="3">The sequence shown here is derived from an EMBL/GenBank/DDBJ whole genome shotgun (WGS) entry which is preliminary data.</text>
</comment>
<evidence type="ECO:0000313" key="4">
    <source>
        <dbReference type="Proteomes" id="UP001153069"/>
    </source>
</evidence>
<evidence type="ECO:0000256" key="1">
    <source>
        <dbReference type="SAM" id="MobiDB-lite"/>
    </source>
</evidence>
<evidence type="ECO:0000313" key="3">
    <source>
        <dbReference type="EMBL" id="CAB9523285.1"/>
    </source>
</evidence>
<keyword evidence="2" id="KW-0812">Transmembrane</keyword>
<protein>
    <submittedName>
        <fullName evidence="3">Uncharacterized protein</fullName>
    </submittedName>
</protein>
<dbReference type="AlphaFoldDB" id="A0A9N8HSL1"/>